<evidence type="ECO:0000313" key="3">
    <source>
        <dbReference type="Proteomes" id="UP000630353"/>
    </source>
</evidence>
<dbReference type="Proteomes" id="UP000630353">
    <property type="component" value="Unassembled WGS sequence"/>
</dbReference>
<feature type="region of interest" description="Disordered" evidence="1">
    <location>
        <begin position="1"/>
        <end position="27"/>
    </location>
</feature>
<keyword evidence="3" id="KW-1185">Reference proteome</keyword>
<proteinExistence type="predicted"/>
<evidence type="ECO:0000313" key="2">
    <source>
        <dbReference type="EMBL" id="GHD47279.1"/>
    </source>
</evidence>
<evidence type="ECO:0000256" key="1">
    <source>
        <dbReference type="SAM" id="MobiDB-lite"/>
    </source>
</evidence>
<comment type="caution">
    <text evidence="2">The sequence shown here is derived from an EMBL/GenBank/DDBJ whole genome shotgun (WGS) entry which is preliminary data.</text>
</comment>
<gene>
    <name evidence="2" type="ORF">GCM10017083_17470</name>
</gene>
<accession>A0A918XQH8</accession>
<dbReference type="RefSeq" id="WP_189988549.1">
    <property type="nucleotide sequence ID" value="NZ_BMZS01000003.1"/>
</dbReference>
<name>A0A918XQH8_9PROT</name>
<organism evidence="2 3">
    <name type="scientific">Thalassobaculum fulvum</name>
    <dbReference type="NCBI Taxonomy" id="1633335"/>
    <lineage>
        <taxon>Bacteria</taxon>
        <taxon>Pseudomonadati</taxon>
        <taxon>Pseudomonadota</taxon>
        <taxon>Alphaproteobacteria</taxon>
        <taxon>Rhodospirillales</taxon>
        <taxon>Thalassobaculaceae</taxon>
        <taxon>Thalassobaculum</taxon>
    </lineage>
</organism>
<reference evidence="2" key="1">
    <citation type="journal article" date="2014" name="Int. J. Syst. Evol. Microbiol.">
        <title>Complete genome sequence of Corynebacterium casei LMG S-19264T (=DSM 44701T), isolated from a smear-ripened cheese.</title>
        <authorList>
            <consortium name="US DOE Joint Genome Institute (JGI-PGF)"/>
            <person name="Walter F."/>
            <person name="Albersmeier A."/>
            <person name="Kalinowski J."/>
            <person name="Ruckert C."/>
        </authorList>
    </citation>
    <scope>NUCLEOTIDE SEQUENCE</scope>
    <source>
        <strain evidence="2">KCTC 42651</strain>
    </source>
</reference>
<sequence>MPEDQPQPDTLRLDPPIAVPEPAPLDMPRRHLRRFPIDLGRWLPRLAIPAREAPGTGPR</sequence>
<protein>
    <submittedName>
        <fullName evidence="2">Uncharacterized protein</fullName>
    </submittedName>
</protein>
<dbReference type="AlphaFoldDB" id="A0A918XQH8"/>
<reference evidence="2" key="2">
    <citation type="submission" date="2020-09" db="EMBL/GenBank/DDBJ databases">
        <authorList>
            <person name="Sun Q."/>
            <person name="Kim S."/>
        </authorList>
    </citation>
    <scope>NUCLEOTIDE SEQUENCE</scope>
    <source>
        <strain evidence="2">KCTC 42651</strain>
    </source>
</reference>
<dbReference type="EMBL" id="BMZS01000003">
    <property type="protein sequence ID" value="GHD47279.1"/>
    <property type="molecule type" value="Genomic_DNA"/>
</dbReference>